<gene>
    <name evidence="2" type="ORF">BOX15_Mlig032388g2</name>
</gene>
<proteinExistence type="predicted"/>
<name>A0A267FRI1_9PLAT</name>
<evidence type="ECO:0000313" key="2">
    <source>
        <dbReference type="EMBL" id="PAA75562.1"/>
    </source>
</evidence>
<sequence length="397" mass="44901">MRTTAEEKNGRPVTDGRPNSPSRSHSDRAPGLPLHLSVRRKPEDCLKRVAFSKAAQSREQSTKLLSKHRDNSQDRDSDISVPVVTENHLVYIAKVLLPHHPIRIRHLPYSAQRLLIYGVYGFQEMTPKTEMPTNAASSGSNVPYYLDVLSWQHKLCDLVQVSDSTMYALVQLNGSINLVHFDELMTQQQVLSLGPIGCVTSITADNSGTYLYLIQKARNCVLRINTSDLDKNSIDYFGTLWRPFDCCMSQPIALPNGKHTQFLFVSNIDADIVVFDTETMSVVAECGADFTAGAKYLTYDQKRGVLFVSSSSDRQLRCYRFDARLPRPKLHKIDDFMVATKKSTVRSGGPQCIMWDSDMEQLAVLSWSQRVGRFMIKAFRINLDESAVWRHSFEISK</sequence>
<comment type="caution">
    <text evidence="2">The sequence shown here is derived from an EMBL/GenBank/DDBJ whole genome shotgun (WGS) entry which is preliminary data.</text>
</comment>
<evidence type="ECO:0000313" key="3">
    <source>
        <dbReference type="Proteomes" id="UP000215902"/>
    </source>
</evidence>
<dbReference type="SUPFAM" id="SSF75011">
    <property type="entry name" value="3-carboxy-cis,cis-mucoante lactonizing enzyme"/>
    <property type="match status" value="1"/>
</dbReference>
<evidence type="ECO:0000256" key="1">
    <source>
        <dbReference type="SAM" id="MobiDB-lite"/>
    </source>
</evidence>
<feature type="compositionally biased region" description="Basic and acidic residues" evidence="1">
    <location>
        <begin position="1"/>
        <end position="10"/>
    </location>
</feature>
<dbReference type="Proteomes" id="UP000215902">
    <property type="component" value="Unassembled WGS sequence"/>
</dbReference>
<feature type="region of interest" description="Disordered" evidence="1">
    <location>
        <begin position="57"/>
        <end position="79"/>
    </location>
</feature>
<keyword evidence="3" id="KW-1185">Reference proteome</keyword>
<dbReference type="AlphaFoldDB" id="A0A267FRI1"/>
<reference evidence="2 3" key="1">
    <citation type="submission" date="2017-06" db="EMBL/GenBank/DDBJ databases">
        <title>A platform for efficient transgenesis in Macrostomum lignano, a flatworm model organism for stem cell research.</title>
        <authorList>
            <person name="Berezikov E."/>
        </authorList>
    </citation>
    <scope>NUCLEOTIDE SEQUENCE [LARGE SCALE GENOMIC DNA]</scope>
    <source>
        <strain evidence="2">DV1</strain>
        <tissue evidence="2">Whole organism</tissue>
    </source>
</reference>
<dbReference type="EMBL" id="NIVC01000875">
    <property type="protein sequence ID" value="PAA75562.1"/>
    <property type="molecule type" value="Genomic_DNA"/>
</dbReference>
<accession>A0A267FRI1</accession>
<protein>
    <submittedName>
        <fullName evidence="2">Uncharacterized protein</fullName>
    </submittedName>
</protein>
<feature type="region of interest" description="Disordered" evidence="1">
    <location>
        <begin position="1"/>
        <end position="40"/>
    </location>
</feature>
<organism evidence="2 3">
    <name type="scientific">Macrostomum lignano</name>
    <dbReference type="NCBI Taxonomy" id="282301"/>
    <lineage>
        <taxon>Eukaryota</taxon>
        <taxon>Metazoa</taxon>
        <taxon>Spiralia</taxon>
        <taxon>Lophotrochozoa</taxon>
        <taxon>Platyhelminthes</taxon>
        <taxon>Rhabditophora</taxon>
        <taxon>Macrostomorpha</taxon>
        <taxon>Macrostomida</taxon>
        <taxon>Macrostomidae</taxon>
        <taxon>Macrostomum</taxon>
    </lineage>
</organism>
<feature type="compositionally biased region" description="Basic and acidic residues" evidence="1">
    <location>
        <begin position="67"/>
        <end position="78"/>
    </location>
</feature>